<dbReference type="NCBIfam" id="TIGR00585">
    <property type="entry name" value="mutl"/>
    <property type="match status" value="1"/>
</dbReference>
<dbReference type="InterPro" id="IPR014721">
    <property type="entry name" value="Ribsml_uS5_D2-typ_fold_subgr"/>
</dbReference>
<feature type="region of interest" description="Disordered" evidence="3">
    <location>
        <begin position="595"/>
        <end position="707"/>
    </location>
</feature>
<dbReference type="Gene3D" id="3.30.565.10">
    <property type="entry name" value="Histidine kinase-like ATPase, C-terminal domain"/>
    <property type="match status" value="1"/>
</dbReference>
<feature type="domain" description="DNA mismatch repair protein S5" evidence="4">
    <location>
        <begin position="218"/>
        <end position="360"/>
    </location>
</feature>
<feature type="compositionally biased region" description="Polar residues" evidence="3">
    <location>
        <begin position="664"/>
        <end position="677"/>
    </location>
</feature>
<dbReference type="EMBL" id="LKEA01000002">
    <property type="protein sequence ID" value="ROW10996.1"/>
    <property type="molecule type" value="Genomic_DNA"/>
</dbReference>
<protein>
    <recommendedName>
        <fullName evidence="4">DNA mismatch repair protein S5 domain-containing protein</fullName>
    </recommendedName>
</protein>
<dbReference type="GO" id="GO:0030983">
    <property type="term" value="F:mismatched DNA binding"/>
    <property type="evidence" value="ECO:0007669"/>
    <property type="project" value="InterPro"/>
</dbReference>
<dbReference type="GO" id="GO:0016887">
    <property type="term" value="F:ATP hydrolysis activity"/>
    <property type="evidence" value="ECO:0007669"/>
    <property type="project" value="InterPro"/>
</dbReference>
<sequence length="817" mass="90066">MLINPLPEDTVRLLGSATVITTPVGLVKELLENAIDAGATSIDILVSKNMVDRIEVRDNGSGIHPDDYECLGRAGHTSKLASYDELRTIGATTLGFRGQALASANSMGNVTIITRTLQEPIAVRLELRHGFGGIENQEHTSAPVGSTVSVTALFRRLPVRQQVVLKEAQKNIVNTKHLLHAYALARPQIRLSFKVLGGNPKQSWSYSPRPQATVKEAVVQVFGTGLMSQCLLQTLATEVGTENDVCHDGSELAIEAILPKPDADLSRLSKGPFLSIDSRPITTLRGTGRNLINIFRTQFKKLRRLDDVPKALNDTFLRVNIKCSPGAYDPNIEPSKDQVIFANESQVTNLFKCLCTDVYNAQGTRSAFVTIEKRPLIRREQTRTPPPSSDGPQDDELEFVVDMSADPEMSSDEETEMLASRFRELQDKNGQLGEHSEHSKEGLNPWVIAKMTAPTQQSIAKDDISAQVTPCLGHGHDPAIVPGIGQASEEELPILRPRGLGGPPGDLDPPPTTRTGILQMKRREAQDCQQLNPTANVGLSRAFASPADYDIPGPPIQSVKSSDRHTLPDLKGHCNDAEDVDSDGFVQSKLSFVRPRATQKKRHPQPQMHINDVPARPNRPFRKPRRLNAGSHHLSAGQDIRNSVSPGSTYTDTRYHNEYPGSPMRNNPLVQVSSTPSRVPFRSPGSHLAQHPHTQNLNTGNVGDRRLDEDPREYLIRRQRSESEHRGQPRQTIKRTMTDRLPLATIPQGYETQHLVLIVKPDMKKLGRNQKRVTGETVVNNGSLCAELDLEDVAEIEARLRHVLSAWAGHTLGEEAE</sequence>
<dbReference type="GO" id="GO:0061982">
    <property type="term" value="P:meiosis I cell cycle process"/>
    <property type="evidence" value="ECO:0007669"/>
    <property type="project" value="UniProtKB-ARBA"/>
</dbReference>
<keyword evidence="6" id="KW-1185">Reference proteome</keyword>
<dbReference type="PANTHER" id="PTHR10073">
    <property type="entry name" value="DNA MISMATCH REPAIR PROTEIN MLH, PMS, MUTL"/>
    <property type="match status" value="1"/>
</dbReference>
<feature type="compositionally biased region" description="Polar residues" evidence="3">
    <location>
        <begin position="640"/>
        <end position="652"/>
    </location>
</feature>
<reference evidence="5 6" key="1">
    <citation type="submission" date="2015-09" db="EMBL/GenBank/DDBJ databases">
        <title>Host preference determinants of Valsa canker pathogens revealed by comparative genomics.</title>
        <authorList>
            <person name="Yin Z."/>
            <person name="Huang L."/>
        </authorList>
    </citation>
    <scope>NUCLEOTIDE SEQUENCE [LARGE SCALE GENOMIC DNA]</scope>
    <source>
        <strain evidence="5 6">03-1</strain>
    </source>
</reference>
<gene>
    <name evidence="5" type="ORF">VMCG_01057</name>
</gene>
<dbReference type="InterPro" id="IPR013507">
    <property type="entry name" value="DNA_mismatch_S5_2-like"/>
</dbReference>
<dbReference type="GO" id="GO:0005524">
    <property type="term" value="F:ATP binding"/>
    <property type="evidence" value="ECO:0007669"/>
    <property type="project" value="InterPro"/>
</dbReference>
<dbReference type="InterPro" id="IPR002099">
    <property type="entry name" value="MutL/Mlh/PMS"/>
</dbReference>
<dbReference type="GO" id="GO:0032389">
    <property type="term" value="C:MutLalpha complex"/>
    <property type="evidence" value="ECO:0007669"/>
    <property type="project" value="TreeGrafter"/>
</dbReference>
<feature type="region of interest" description="Disordered" evidence="3">
    <location>
        <begin position="376"/>
        <end position="396"/>
    </location>
</feature>
<dbReference type="SUPFAM" id="SSF54211">
    <property type="entry name" value="Ribosomal protein S5 domain 2-like"/>
    <property type="match status" value="1"/>
</dbReference>
<dbReference type="Pfam" id="PF13589">
    <property type="entry name" value="HATPase_c_3"/>
    <property type="match status" value="1"/>
</dbReference>
<dbReference type="STRING" id="356882.A0A423X5F4"/>
<comment type="caution">
    <text evidence="5">The sequence shown here is derived from an EMBL/GenBank/DDBJ whole genome shotgun (WGS) entry which is preliminary data.</text>
</comment>
<evidence type="ECO:0000256" key="3">
    <source>
        <dbReference type="SAM" id="MobiDB-lite"/>
    </source>
</evidence>
<dbReference type="InterPro" id="IPR038973">
    <property type="entry name" value="MutL/Mlh/Pms-like"/>
</dbReference>
<comment type="similarity">
    <text evidence="1">Belongs to the DNA mismatch repair MutL/HexB family.</text>
</comment>
<dbReference type="OrthoDB" id="10263226at2759"/>
<name>A0A423X5F4_9PEZI</name>
<keyword evidence="2" id="KW-0227">DNA damage</keyword>
<organism evidence="5 6">
    <name type="scientific">Cytospora schulzeri</name>
    <dbReference type="NCBI Taxonomy" id="448051"/>
    <lineage>
        <taxon>Eukaryota</taxon>
        <taxon>Fungi</taxon>
        <taxon>Dikarya</taxon>
        <taxon>Ascomycota</taxon>
        <taxon>Pezizomycotina</taxon>
        <taxon>Sordariomycetes</taxon>
        <taxon>Sordariomycetidae</taxon>
        <taxon>Diaporthales</taxon>
        <taxon>Cytosporaceae</taxon>
        <taxon>Cytospora</taxon>
    </lineage>
</organism>
<dbReference type="Gene3D" id="3.30.230.10">
    <property type="match status" value="1"/>
</dbReference>
<evidence type="ECO:0000256" key="1">
    <source>
        <dbReference type="ARBA" id="ARBA00006082"/>
    </source>
</evidence>
<feature type="compositionally biased region" description="Polar residues" evidence="3">
    <location>
        <begin position="692"/>
        <end position="701"/>
    </location>
</feature>
<dbReference type="InterPro" id="IPR036890">
    <property type="entry name" value="HATPase_C_sf"/>
</dbReference>
<proteinExistence type="inferred from homology"/>
<accession>A0A423X5F4</accession>
<dbReference type="Proteomes" id="UP000283895">
    <property type="component" value="Unassembled WGS sequence"/>
</dbReference>
<dbReference type="PANTHER" id="PTHR10073:SF41">
    <property type="entry name" value="MISMATCH REPAIR PROTEIN, PUTATIVE (AFU_ORTHOLOGUE AFUA_8G05820)-RELATED"/>
    <property type="match status" value="1"/>
</dbReference>
<evidence type="ECO:0000259" key="4">
    <source>
        <dbReference type="SMART" id="SM01340"/>
    </source>
</evidence>
<evidence type="ECO:0000313" key="5">
    <source>
        <dbReference type="EMBL" id="ROW10996.1"/>
    </source>
</evidence>
<dbReference type="SMART" id="SM01340">
    <property type="entry name" value="DNA_mis_repair"/>
    <property type="match status" value="1"/>
</dbReference>
<dbReference type="GO" id="GO:0140664">
    <property type="term" value="F:ATP-dependent DNA damage sensor activity"/>
    <property type="evidence" value="ECO:0007669"/>
    <property type="project" value="InterPro"/>
</dbReference>
<dbReference type="FunFam" id="3.30.565.10:FF:000017">
    <property type="entry name" value="PMS1 homolog 1, mismatch repair system component"/>
    <property type="match status" value="1"/>
</dbReference>
<dbReference type="SUPFAM" id="SSF55874">
    <property type="entry name" value="ATPase domain of HSP90 chaperone/DNA topoisomerase II/histidine kinase"/>
    <property type="match status" value="1"/>
</dbReference>
<evidence type="ECO:0000313" key="6">
    <source>
        <dbReference type="Proteomes" id="UP000283895"/>
    </source>
</evidence>
<dbReference type="AlphaFoldDB" id="A0A423X5F4"/>
<dbReference type="GO" id="GO:0006298">
    <property type="term" value="P:mismatch repair"/>
    <property type="evidence" value="ECO:0007669"/>
    <property type="project" value="InterPro"/>
</dbReference>
<evidence type="ECO:0000256" key="2">
    <source>
        <dbReference type="ARBA" id="ARBA00022763"/>
    </source>
</evidence>
<dbReference type="InterPro" id="IPR020568">
    <property type="entry name" value="Ribosomal_Su5_D2-typ_SF"/>
</dbReference>